<keyword evidence="2" id="KW-1185">Reference proteome</keyword>
<dbReference type="EMBL" id="JAPHNI010000170">
    <property type="protein sequence ID" value="KAJ8114873.1"/>
    <property type="molecule type" value="Genomic_DNA"/>
</dbReference>
<evidence type="ECO:0000313" key="2">
    <source>
        <dbReference type="Proteomes" id="UP001153331"/>
    </source>
</evidence>
<reference evidence="1" key="1">
    <citation type="submission" date="2022-11" db="EMBL/GenBank/DDBJ databases">
        <title>Genome Sequence of Boeremia exigua.</title>
        <authorList>
            <person name="Buettner E."/>
        </authorList>
    </citation>
    <scope>NUCLEOTIDE SEQUENCE</scope>
    <source>
        <strain evidence="1">CU02</strain>
    </source>
</reference>
<gene>
    <name evidence="1" type="ORF">OPT61_g3359</name>
</gene>
<comment type="caution">
    <text evidence="1">The sequence shown here is derived from an EMBL/GenBank/DDBJ whole genome shotgun (WGS) entry which is preliminary data.</text>
</comment>
<dbReference type="Proteomes" id="UP001153331">
    <property type="component" value="Unassembled WGS sequence"/>
</dbReference>
<protein>
    <submittedName>
        <fullName evidence="1">Uncharacterized protein</fullName>
    </submittedName>
</protein>
<proteinExistence type="predicted"/>
<name>A0ACC2II46_9PLEO</name>
<evidence type="ECO:0000313" key="1">
    <source>
        <dbReference type="EMBL" id="KAJ8114873.1"/>
    </source>
</evidence>
<sequence length="426" mass="45431">MVARAGAGPDPIPHKQLTAEKLADAIAFCLRPGTLERAKELAHRIAEEQGSEAGAQSFQQSLRPDRLRCALSPSRASVWRIKRTSIGLSAFAVCTLTNANLLDVQDLKLFRAEEHYIDEGPRDPISGGFTAFVGAVSGMAVGLADVPSETFRALRIMGQRSHPQSRASSSADLSTQAHDPSTASALPAGSGTNSVEKLHTQVQRPSGGSTTPPAPSQADLKHSSTAPEPLHRTPSNPSKRPDMMRPTGIHVTKGAGRFLKALIRGPVNISVNLTRGMHNIPKMWGDDTVRPQERVTDFKSGMRAVGREFGFGFYDGIAGLATQPWRGAQENGASGFVAGMGKGVGGFFPKLGAACLGILSHSMQGVAKEVERLFGSDVHGEIVASRAAQGYKEWVESEEAEREGVIAQWKVMQKVLKKEGKLDGSG</sequence>
<organism evidence="1 2">
    <name type="scientific">Boeremia exigua</name>
    <dbReference type="NCBI Taxonomy" id="749465"/>
    <lineage>
        <taxon>Eukaryota</taxon>
        <taxon>Fungi</taxon>
        <taxon>Dikarya</taxon>
        <taxon>Ascomycota</taxon>
        <taxon>Pezizomycotina</taxon>
        <taxon>Dothideomycetes</taxon>
        <taxon>Pleosporomycetidae</taxon>
        <taxon>Pleosporales</taxon>
        <taxon>Pleosporineae</taxon>
        <taxon>Didymellaceae</taxon>
        <taxon>Boeremia</taxon>
    </lineage>
</organism>
<accession>A0ACC2II46</accession>